<dbReference type="GO" id="GO:0000407">
    <property type="term" value="C:phagophore assembly site"/>
    <property type="evidence" value="ECO:0007669"/>
    <property type="project" value="TreeGrafter"/>
</dbReference>
<dbReference type="GO" id="GO:0004674">
    <property type="term" value="F:protein serine/threonine kinase activity"/>
    <property type="evidence" value="ECO:0007669"/>
    <property type="project" value="InterPro"/>
</dbReference>
<dbReference type="PANTHER" id="PTHR24348">
    <property type="entry name" value="SERINE/THREONINE-PROTEIN KINASE UNC-51-RELATED"/>
    <property type="match status" value="1"/>
</dbReference>
<dbReference type="EMBL" id="CAJJDN010000030">
    <property type="protein sequence ID" value="CAD8073285.1"/>
    <property type="molecule type" value="Genomic_DNA"/>
</dbReference>
<dbReference type="GO" id="GO:0005524">
    <property type="term" value="F:ATP binding"/>
    <property type="evidence" value="ECO:0007669"/>
    <property type="project" value="UniProtKB-KW"/>
</dbReference>
<dbReference type="SMART" id="SM00220">
    <property type="entry name" value="S_TKc"/>
    <property type="match status" value="1"/>
</dbReference>
<feature type="coiled-coil region" evidence="5">
    <location>
        <begin position="246"/>
        <end position="318"/>
    </location>
</feature>
<keyword evidence="1" id="KW-0808">Transferase</keyword>
<reference evidence="7" key="1">
    <citation type="submission" date="2021-01" db="EMBL/GenBank/DDBJ databases">
        <authorList>
            <consortium name="Genoscope - CEA"/>
            <person name="William W."/>
        </authorList>
    </citation>
    <scope>NUCLEOTIDE SEQUENCE</scope>
</reference>
<name>A0A8S1M6G8_9CILI</name>
<dbReference type="GO" id="GO:0005776">
    <property type="term" value="C:autophagosome"/>
    <property type="evidence" value="ECO:0007669"/>
    <property type="project" value="TreeGrafter"/>
</dbReference>
<dbReference type="OrthoDB" id="310190at2759"/>
<evidence type="ECO:0000313" key="7">
    <source>
        <dbReference type="EMBL" id="CAD8073285.1"/>
    </source>
</evidence>
<dbReference type="Proteomes" id="UP000692954">
    <property type="component" value="Unassembled WGS sequence"/>
</dbReference>
<proteinExistence type="predicted"/>
<evidence type="ECO:0000256" key="2">
    <source>
        <dbReference type="ARBA" id="ARBA00022741"/>
    </source>
</evidence>
<evidence type="ECO:0000259" key="6">
    <source>
        <dbReference type="PROSITE" id="PS50011"/>
    </source>
</evidence>
<keyword evidence="4" id="KW-0067">ATP-binding</keyword>
<dbReference type="Pfam" id="PF00069">
    <property type="entry name" value="Pkinase"/>
    <property type="match status" value="1"/>
</dbReference>
<organism evidence="7 8">
    <name type="scientific">Paramecium sonneborni</name>
    <dbReference type="NCBI Taxonomy" id="65129"/>
    <lineage>
        <taxon>Eukaryota</taxon>
        <taxon>Sar</taxon>
        <taxon>Alveolata</taxon>
        <taxon>Ciliophora</taxon>
        <taxon>Intramacronucleata</taxon>
        <taxon>Oligohymenophorea</taxon>
        <taxon>Peniculida</taxon>
        <taxon>Parameciidae</taxon>
        <taxon>Paramecium</taxon>
    </lineage>
</organism>
<dbReference type="GO" id="GO:0010506">
    <property type="term" value="P:regulation of autophagy"/>
    <property type="evidence" value="ECO:0007669"/>
    <property type="project" value="InterPro"/>
</dbReference>
<evidence type="ECO:0000256" key="3">
    <source>
        <dbReference type="ARBA" id="ARBA00022777"/>
    </source>
</evidence>
<dbReference type="GO" id="GO:0016020">
    <property type="term" value="C:membrane"/>
    <property type="evidence" value="ECO:0007669"/>
    <property type="project" value="TreeGrafter"/>
</dbReference>
<keyword evidence="3" id="KW-0418">Kinase</keyword>
<dbReference type="AlphaFoldDB" id="A0A8S1M6G8"/>
<evidence type="ECO:0000256" key="1">
    <source>
        <dbReference type="ARBA" id="ARBA00022679"/>
    </source>
</evidence>
<dbReference type="GO" id="GO:0005829">
    <property type="term" value="C:cytosol"/>
    <property type="evidence" value="ECO:0007669"/>
    <property type="project" value="TreeGrafter"/>
</dbReference>
<dbReference type="InterPro" id="IPR000719">
    <property type="entry name" value="Prot_kinase_dom"/>
</dbReference>
<keyword evidence="2" id="KW-0547">Nucleotide-binding</keyword>
<keyword evidence="5" id="KW-0175">Coiled coil</keyword>
<dbReference type="InterPro" id="IPR045269">
    <property type="entry name" value="Atg1-like"/>
</dbReference>
<protein>
    <recommendedName>
        <fullName evidence="6">Protein kinase domain-containing protein</fullName>
    </recommendedName>
</protein>
<evidence type="ECO:0000256" key="4">
    <source>
        <dbReference type="ARBA" id="ARBA00022840"/>
    </source>
</evidence>
<dbReference type="PROSITE" id="PS50011">
    <property type="entry name" value="PROTEIN_KINASE_DOM"/>
    <property type="match status" value="1"/>
</dbReference>
<sequence>MQAPFMPCILDNYLLKSAHSIGSGINILQINKLKKTMKGKQKSFTMYQYQNYVIQYLEHCSSINEEQALDIFTQIYNGFSCLQNQKYCHRHIKPQNIMIKNSCIKIIDFGFCKKLNYLENIQQHTKVGTQGYQAPEIMRGDYDPQKSDIYSLEFTYSLDKKVSEMTKTLIQMMLQIDSNDRITWKDIGPFLNAIKNNFGGDKVYQMQLDENLEQKFNILQQTLLQCQKFSKEINNYSTQTLKLLLIKKVILEFEQKKLELEEQKEKLENAIKQVQDDLDFSLQKLQMLFLKTKINKLISNLEDQRQRSHNENREIYHEKRILVSEMNNNFFIKDFTYLNEELFNEQSKNCKQNLEKEINYCFSLFFNSEFVLNKYSLQIKMLKINILIIVNSEKDFSQIKDELFNNQLIDNKELSIIEIIKKIQDENQAEKFEKSLLNLYQAKLLCQ</sequence>
<keyword evidence="8" id="KW-1185">Reference proteome</keyword>
<dbReference type="PANTHER" id="PTHR24348:SF22">
    <property type="entry name" value="NON-SPECIFIC SERINE_THREONINE PROTEIN KINASE"/>
    <property type="match status" value="1"/>
</dbReference>
<feature type="domain" description="Protein kinase" evidence="6">
    <location>
        <begin position="1"/>
        <end position="331"/>
    </location>
</feature>
<gene>
    <name evidence="7" type="ORF">PSON_ATCC_30995.1.T0300219</name>
</gene>
<comment type="caution">
    <text evidence="7">The sequence shown here is derived from an EMBL/GenBank/DDBJ whole genome shotgun (WGS) entry which is preliminary data.</text>
</comment>
<evidence type="ECO:0000256" key="5">
    <source>
        <dbReference type="SAM" id="Coils"/>
    </source>
</evidence>
<dbReference type="CDD" id="cd00180">
    <property type="entry name" value="PKc"/>
    <property type="match status" value="1"/>
</dbReference>
<accession>A0A8S1M6G8</accession>
<dbReference type="GO" id="GO:0000045">
    <property type="term" value="P:autophagosome assembly"/>
    <property type="evidence" value="ECO:0007669"/>
    <property type="project" value="TreeGrafter"/>
</dbReference>
<evidence type="ECO:0000313" key="8">
    <source>
        <dbReference type="Proteomes" id="UP000692954"/>
    </source>
</evidence>